<dbReference type="Proteomes" id="UP001482620">
    <property type="component" value="Unassembled WGS sequence"/>
</dbReference>
<feature type="compositionally biased region" description="Basic and acidic residues" evidence="1">
    <location>
        <begin position="682"/>
        <end position="702"/>
    </location>
</feature>
<keyword evidence="4" id="KW-1185">Reference proteome</keyword>
<protein>
    <recommendedName>
        <fullName evidence="5">Actinodin1</fullName>
    </recommendedName>
</protein>
<evidence type="ECO:0000256" key="1">
    <source>
        <dbReference type="SAM" id="MobiDB-lite"/>
    </source>
</evidence>
<feature type="transmembrane region" description="Helical" evidence="2">
    <location>
        <begin position="76"/>
        <end position="94"/>
    </location>
</feature>
<keyword evidence="2" id="KW-1133">Transmembrane helix</keyword>
<reference evidence="3 4" key="1">
    <citation type="submission" date="2021-06" db="EMBL/GenBank/DDBJ databases">
        <authorList>
            <person name="Palmer J.M."/>
        </authorList>
    </citation>
    <scope>NUCLEOTIDE SEQUENCE [LARGE SCALE GENOMIC DNA]</scope>
    <source>
        <strain evidence="4">if_2019</strain>
        <tissue evidence="3">Muscle</tissue>
    </source>
</reference>
<sequence>MFSVKNLVISFSLARLKGKLHHTGEAGVPVVNKSHRHPECFRPRRLLPVPDGHNSQNNHSKSWSGRSPVMAERWRFYGVLITTLLVVMLLPAFLSAGPVLQKSKRDVGEGIQEKAEAAALHRRLIRNRRNISWYKQHSDFWSWYKYFTDNGNQEAVQEMDKIYLAYLQNKNRAEARQSYNAYLRHLGEIYKSCANSDEPSCVASYTTRPKSKPEPPKPAPIKTCDPTKDAHCLYMALVQGKSPYLPLVVPVAPAAPVKAPAPLYVRAAAQAKNPASGHYYYAPSAVSFLTKEQKAELLRICSADDVECLQYHLRAAYGYRTSAGSLPSYGHLGCDPKKDPACKPKLVQKAPSGLHIQYPNCDPLRDHYCAYAASLVAPRAPNPPAPAGPGSCNPLFEDNCNPLTATRFSSSPEEYRSNERDEAAAIRAAPPPAEQNDPYAMYRDAYANANRVTDPYAMYRQHPTSAAPQSTDPYSILRQFMSQAHDNDPYAPRISAPESNPNDPFSAVRDAMNRQRILSPRQQYPFSNPSYEEPPQEEHHPLGPPGKTKEGYDCYIGYDRECFPVRPSQPRSGASHRTPFPAEAYQPYQSTDSARSGVLEPDNPHCDPEYDPDCRLRRFQPQQPQPEHHTEEEHGRGTGESEQHGQDQQEAEPYQSGQEEPYMAYPPPSQGMPSLQDILRSYGDRFPEQDDHRAYADDYRKK</sequence>
<feature type="compositionally biased region" description="Basic and acidic residues" evidence="1">
    <location>
        <begin position="602"/>
        <end position="616"/>
    </location>
</feature>
<evidence type="ECO:0008006" key="5">
    <source>
        <dbReference type="Google" id="ProtNLM"/>
    </source>
</evidence>
<keyword evidence="2" id="KW-0472">Membrane</keyword>
<evidence type="ECO:0000256" key="2">
    <source>
        <dbReference type="SAM" id="Phobius"/>
    </source>
</evidence>
<feature type="region of interest" description="Disordered" evidence="1">
    <location>
        <begin position="44"/>
        <end position="65"/>
    </location>
</feature>
<feature type="region of interest" description="Disordered" evidence="1">
    <location>
        <begin position="563"/>
        <end position="702"/>
    </location>
</feature>
<feature type="compositionally biased region" description="Basic and acidic residues" evidence="1">
    <location>
        <begin position="626"/>
        <end position="647"/>
    </location>
</feature>
<evidence type="ECO:0000313" key="4">
    <source>
        <dbReference type="Proteomes" id="UP001482620"/>
    </source>
</evidence>
<dbReference type="EMBL" id="JAHRIQ010035668">
    <property type="protein sequence ID" value="MEQ2232487.1"/>
    <property type="molecule type" value="Genomic_DNA"/>
</dbReference>
<feature type="region of interest" description="Disordered" evidence="1">
    <location>
        <begin position="486"/>
        <end position="507"/>
    </location>
</feature>
<evidence type="ECO:0000313" key="3">
    <source>
        <dbReference type="EMBL" id="MEQ2232487.1"/>
    </source>
</evidence>
<feature type="region of interest" description="Disordered" evidence="1">
    <location>
        <begin position="522"/>
        <end position="551"/>
    </location>
</feature>
<proteinExistence type="predicted"/>
<feature type="region of interest" description="Disordered" evidence="1">
    <location>
        <begin position="407"/>
        <end position="438"/>
    </location>
</feature>
<name>A0ABV0THX5_9TELE</name>
<gene>
    <name evidence="3" type="ORF">ILYODFUR_011897</name>
</gene>
<keyword evidence="2" id="KW-0812">Transmembrane</keyword>
<feature type="compositionally biased region" description="Basic and acidic residues" evidence="1">
    <location>
        <begin position="413"/>
        <end position="424"/>
    </location>
</feature>
<organism evidence="3 4">
    <name type="scientific">Ilyodon furcidens</name>
    <name type="common">goldbreast splitfin</name>
    <dbReference type="NCBI Taxonomy" id="33524"/>
    <lineage>
        <taxon>Eukaryota</taxon>
        <taxon>Metazoa</taxon>
        <taxon>Chordata</taxon>
        <taxon>Craniata</taxon>
        <taxon>Vertebrata</taxon>
        <taxon>Euteleostomi</taxon>
        <taxon>Actinopterygii</taxon>
        <taxon>Neopterygii</taxon>
        <taxon>Teleostei</taxon>
        <taxon>Neoteleostei</taxon>
        <taxon>Acanthomorphata</taxon>
        <taxon>Ovalentaria</taxon>
        <taxon>Atherinomorphae</taxon>
        <taxon>Cyprinodontiformes</taxon>
        <taxon>Goodeidae</taxon>
        <taxon>Ilyodon</taxon>
    </lineage>
</organism>
<comment type="caution">
    <text evidence="3">The sequence shown here is derived from an EMBL/GenBank/DDBJ whole genome shotgun (WGS) entry which is preliminary data.</text>
</comment>
<accession>A0ABV0THX5</accession>
<feature type="compositionally biased region" description="Polar residues" evidence="1">
    <location>
        <begin position="53"/>
        <end position="65"/>
    </location>
</feature>
<feature type="compositionally biased region" description="Basic and acidic residues" evidence="1">
    <location>
        <begin position="536"/>
        <end position="551"/>
    </location>
</feature>